<organism evidence="2 3">
    <name type="scientific">Candida metapsilosis</name>
    <dbReference type="NCBI Taxonomy" id="273372"/>
    <lineage>
        <taxon>Eukaryota</taxon>
        <taxon>Fungi</taxon>
        <taxon>Dikarya</taxon>
        <taxon>Ascomycota</taxon>
        <taxon>Saccharomycotina</taxon>
        <taxon>Pichiomycetes</taxon>
        <taxon>Debaryomycetaceae</taxon>
        <taxon>Candida/Lodderomyces clade</taxon>
        <taxon>Candida</taxon>
    </lineage>
</organism>
<dbReference type="InterPro" id="IPR032675">
    <property type="entry name" value="LRR_dom_sf"/>
</dbReference>
<evidence type="ECO:0000313" key="2">
    <source>
        <dbReference type="EMBL" id="KAG5418483.1"/>
    </source>
</evidence>
<evidence type="ECO:0000256" key="1">
    <source>
        <dbReference type="SAM" id="MobiDB-lite"/>
    </source>
</evidence>
<dbReference type="SUPFAM" id="SSF52058">
    <property type="entry name" value="L domain-like"/>
    <property type="match status" value="1"/>
</dbReference>
<comment type="caution">
    <text evidence="2">The sequence shown here is derived from an EMBL/GenBank/DDBJ whole genome shotgun (WGS) entry which is preliminary data.</text>
</comment>
<accession>A0A8H7ZAW8</accession>
<evidence type="ECO:0000313" key="3">
    <source>
        <dbReference type="Proteomes" id="UP000669133"/>
    </source>
</evidence>
<feature type="region of interest" description="Disordered" evidence="1">
    <location>
        <begin position="190"/>
        <end position="219"/>
    </location>
</feature>
<reference evidence="2 3" key="1">
    <citation type="submission" date="2020-12" db="EMBL/GenBank/DDBJ databases">
        <title>Effect of drift, selection, and recombination on the evolution of hybrid genomes in Candida yeast pathogens.</title>
        <authorList>
            <person name="Mixao V."/>
            <person name="Ksiezopolska E."/>
            <person name="Saus E."/>
            <person name="Boekhout T."/>
            <person name="Gacser A."/>
            <person name="Gabaldon T."/>
        </authorList>
    </citation>
    <scope>NUCLEOTIDE SEQUENCE [LARGE SCALE GENOMIC DNA]</scope>
    <source>
        <strain evidence="2 3">BP57</strain>
    </source>
</reference>
<name>A0A8H7ZAW8_9ASCO</name>
<sequence length="658" mass="75433">MPLETFISIAPIEILERIINYAGIENLVSLLVPNCKLILDQNPTLRTAVNNVILQNSGHLSYNNRITKPMLLTHYLHPEAFDEIDFCGGFRMGPERYHWEYLDDYEARKRYRFLSTIEDFLTVQAYCQDNELDMVLLISFRLWSYVAVNSFCDLVKLLSDKSSVRYNVELECSIFPGIVFREDYPEYKSYDGAASEDNSETEGVDSETEEYPENQAISENKDLVSFNEQDYSDDDNEQRYYDFIPNLSKLITPLMNQCPNAITGLALLNICQEVKFNLNGFPALKWAIFKYGLVQLTSSTNSQDPDSDSNNCSSNNSMLEILELVLEFNRLMRLDADVLVSLNENLNMNLTQMNVPAVDTRSPVMDTRGGTTPVVHAWNNLVVVFHFEKESRVASFGKFRTSSNSMTLTLGAKYDDGDNEDDYISEMEVMPQVTSFEFCVFKSGAVMPDLSKFPNLVELRACWMSNLTVFENWRVPDSLTGLHVQFDADLKDADFGPLISRLPLGLKKLTIYVKYGFRLTKEQLNFTKFVKLNYLAISGLVNDNLNQLTLPNSITKLIFTDCDHLDSIAEIQFPYYLQFLKIESTSLKSITKPKFPSSLKSLHLCGNRLQKLDLSTNDKNEGFENMEVLDLKCNWELKEENLKLSSKLKFYVPPWKRS</sequence>
<protein>
    <submittedName>
        <fullName evidence="2">Uncharacterized protein</fullName>
    </submittedName>
</protein>
<dbReference type="EMBL" id="JAEOAQ010000005">
    <property type="protein sequence ID" value="KAG5418483.1"/>
    <property type="molecule type" value="Genomic_DNA"/>
</dbReference>
<keyword evidence="3" id="KW-1185">Reference proteome</keyword>
<dbReference type="GeneID" id="93652640"/>
<gene>
    <name evidence="2" type="ORF">I9W82_004011</name>
</gene>
<dbReference type="Gene3D" id="3.80.10.10">
    <property type="entry name" value="Ribonuclease Inhibitor"/>
    <property type="match status" value="1"/>
</dbReference>
<dbReference type="Proteomes" id="UP000669133">
    <property type="component" value="Unassembled WGS sequence"/>
</dbReference>
<dbReference type="RefSeq" id="XP_067547599.1">
    <property type="nucleotide sequence ID" value="XM_067693039.1"/>
</dbReference>
<proteinExistence type="predicted"/>
<feature type="compositionally biased region" description="Acidic residues" evidence="1">
    <location>
        <begin position="197"/>
        <end position="212"/>
    </location>
</feature>
<dbReference type="AlphaFoldDB" id="A0A8H7ZAW8"/>